<keyword evidence="8" id="KW-0175">Coiled coil</keyword>
<dbReference type="InterPro" id="IPR036875">
    <property type="entry name" value="Znf_CCHC_sf"/>
</dbReference>
<evidence type="ECO:0000259" key="10">
    <source>
        <dbReference type="PROSITE" id="PS50158"/>
    </source>
</evidence>
<name>A0A811P973_9POAL</name>
<evidence type="ECO:0000256" key="4">
    <source>
        <dbReference type="ARBA" id="ARBA00022801"/>
    </source>
</evidence>
<dbReference type="PANTHER" id="PTHR12341:SF56">
    <property type="entry name" value="5'-3' EXORIBONUCLEASE"/>
    <property type="match status" value="1"/>
</dbReference>
<protein>
    <recommendedName>
        <fullName evidence="6">5'-3' exoribonuclease</fullName>
        <ecNumber evidence="6">3.1.13.-</ecNumber>
    </recommendedName>
</protein>
<dbReference type="Pfam" id="PF17846">
    <property type="entry name" value="XRN_M"/>
    <property type="match status" value="2"/>
</dbReference>
<feature type="region of interest" description="Disordered" evidence="9">
    <location>
        <begin position="123"/>
        <end position="155"/>
    </location>
</feature>
<dbReference type="InterPro" id="IPR027073">
    <property type="entry name" value="5_3_exoribonuclease"/>
</dbReference>
<evidence type="ECO:0000256" key="2">
    <source>
        <dbReference type="ARBA" id="ARBA00022664"/>
    </source>
</evidence>
<dbReference type="EC" id="3.1.13.-" evidence="6"/>
<feature type="compositionally biased region" description="Basic and acidic residues" evidence="9">
    <location>
        <begin position="123"/>
        <end position="145"/>
    </location>
</feature>
<dbReference type="CDD" id="cd18673">
    <property type="entry name" value="PIN_XRN1-2-like"/>
    <property type="match status" value="1"/>
</dbReference>
<dbReference type="AlphaFoldDB" id="A0A811P973"/>
<feature type="compositionally biased region" description="Pro residues" evidence="9">
    <location>
        <begin position="932"/>
        <end position="942"/>
    </location>
</feature>
<evidence type="ECO:0000256" key="6">
    <source>
        <dbReference type="PIRNR" id="PIRNR037239"/>
    </source>
</evidence>
<evidence type="ECO:0000256" key="8">
    <source>
        <dbReference type="SAM" id="Coils"/>
    </source>
</evidence>
<dbReference type="Gene3D" id="1.25.40.1050">
    <property type="match status" value="1"/>
</dbReference>
<dbReference type="InterPro" id="IPR017151">
    <property type="entry name" value="Xrn2/3/4"/>
</dbReference>
<keyword evidence="5 6" id="KW-0269">Exonuclease</keyword>
<feature type="region of interest" description="Disordered" evidence="9">
    <location>
        <begin position="397"/>
        <end position="426"/>
    </location>
</feature>
<feature type="region of interest" description="Disordered" evidence="9">
    <location>
        <begin position="793"/>
        <end position="942"/>
    </location>
</feature>
<dbReference type="SUPFAM" id="SSF57756">
    <property type="entry name" value="Retrovirus zinc finger-like domains"/>
    <property type="match status" value="1"/>
</dbReference>
<keyword evidence="3 6" id="KW-0540">Nuclease</keyword>
<dbReference type="PIRSF" id="PIRSF037239">
    <property type="entry name" value="Exonuclease_Xrn2"/>
    <property type="match status" value="1"/>
</dbReference>
<feature type="coiled-coil region" evidence="8">
    <location>
        <begin position="438"/>
        <end position="465"/>
    </location>
</feature>
<evidence type="ECO:0000313" key="11">
    <source>
        <dbReference type="EMBL" id="CAD6239077.1"/>
    </source>
</evidence>
<evidence type="ECO:0000256" key="1">
    <source>
        <dbReference type="ARBA" id="ARBA00006994"/>
    </source>
</evidence>
<keyword evidence="12" id="KW-1185">Reference proteome</keyword>
<dbReference type="SMART" id="SM00343">
    <property type="entry name" value="ZnF_C2HC"/>
    <property type="match status" value="1"/>
</dbReference>
<gene>
    <name evidence="11" type="ORF">NCGR_LOCUS26111</name>
</gene>
<feature type="compositionally biased region" description="Basic and acidic residues" evidence="9">
    <location>
        <begin position="410"/>
        <end position="419"/>
    </location>
</feature>
<evidence type="ECO:0000256" key="7">
    <source>
        <dbReference type="PROSITE-ProRule" id="PRU00047"/>
    </source>
</evidence>
<evidence type="ECO:0000256" key="9">
    <source>
        <dbReference type="SAM" id="MobiDB-lite"/>
    </source>
</evidence>
<keyword evidence="7" id="KW-0479">Metal-binding</keyword>
<dbReference type="GO" id="GO:0004534">
    <property type="term" value="F:5'-3' RNA exonuclease activity"/>
    <property type="evidence" value="ECO:0007669"/>
    <property type="project" value="UniProtKB-UniRule"/>
</dbReference>
<comment type="caution">
    <text evidence="11">The sequence shown here is derived from an EMBL/GenBank/DDBJ whole genome shotgun (WGS) entry which is preliminary data.</text>
</comment>
<keyword evidence="7" id="KW-0862">Zinc</keyword>
<evidence type="ECO:0000313" key="12">
    <source>
        <dbReference type="Proteomes" id="UP000604825"/>
    </source>
</evidence>
<comment type="function">
    <text evidence="6">Possesses 5'-&gt;3' exoribonuclease activity. Acts as an endogenous post-transcriptional gene silencing (PTGS) suppressor.</text>
</comment>
<dbReference type="InterPro" id="IPR001878">
    <property type="entry name" value="Znf_CCHC"/>
</dbReference>
<evidence type="ECO:0000256" key="3">
    <source>
        <dbReference type="ARBA" id="ARBA00022722"/>
    </source>
</evidence>
<organism evidence="11 12">
    <name type="scientific">Miscanthus lutarioriparius</name>
    <dbReference type="NCBI Taxonomy" id="422564"/>
    <lineage>
        <taxon>Eukaryota</taxon>
        <taxon>Viridiplantae</taxon>
        <taxon>Streptophyta</taxon>
        <taxon>Embryophyta</taxon>
        <taxon>Tracheophyta</taxon>
        <taxon>Spermatophyta</taxon>
        <taxon>Magnoliopsida</taxon>
        <taxon>Liliopsida</taxon>
        <taxon>Poales</taxon>
        <taxon>Poaceae</taxon>
        <taxon>PACMAD clade</taxon>
        <taxon>Panicoideae</taxon>
        <taxon>Andropogonodae</taxon>
        <taxon>Andropogoneae</taxon>
        <taxon>Saccharinae</taxon>
        <taxon>Miscanthus</taxon>
    </lineage>
</organism>
<dbReference type="GO" id="GO:0006397">
    <property type="term" value="P:mRNA processing"/>
    <property type="evidence" value="ECO:0007669"/>
    <property type="project" value="UniProtKB-UniRule"/>
</dbReference>
<feature type="domain" description="CCHC-type" evidence="10">
    <location>
        <begin position="263"/>
        <end position="277"/>
    </location>
</feature>
<dbReference type="Pfam" id="PF00098">
    <property type="entry name" value="zf-CCHC"/>
    <property type="match status" value="1"/>
</dbReference>
<dbReference type="PANTHER" id="PTHR12341">
    <property type="entry name" value="5'-&gt;3' EXORIBONUCLEASE"/>
    <property type="match status" value="1"/>
</dbReference>
<feature type="compositionally biased region" description="Basic and acidic residues" evidence="9">
    <location>
        <begin position="726"/>
        <end position="738"/>
    </location>
</feature>
<dbReference type="InterPro" id="IPR041412">
    <property type="entry name" value="Xrn1_helical"/>
</dbReference>
<feature type="region of interest" description="Disordered" evidence="9">
    <location>
        <begin position="719"/>
        <end position="749"/>
    </location>
</feature>
<feature type="compositionally biased region" description="Basic and acidic residues" evidence="9">
    <location>
        <begin position="859"/>
        <end position="869"/>
    </location>
</feature>
<dbReference type="FunFam" id="3.40.50.12390:FF:000003">
    <property type="entry name" value="5'-3' exoribonuclease"/>
    <property type="match status" value="1"/>
</dbReference>
<dbReference type="Proteomes" id="UP000604825">
    <property type="component" value="Unassembled WGS sequence"/>
</dbReference>
<dbReference type="InterPro" id="IPR004859">
    <property type="entry name" value="Xrn1_N"/>
</dbReference>
<evidence type="ECO:0000256" key="5">
    <source>
        <dbReference type="ARBA" id="ARBA00022839"/>
    </source>
</evidence>
<comment type="similarity">
    <text evidence="1 6">Belongs to the 5'-3' exonuclease family. XRN2/RAT1 subfamily.</text>
</comment>
<dbReference type="GO" id="GO:0000956">
    <property type="term" value="P:nuclear-transcribed mRNA catabolic process"/>
    <property type="evidence" value="ECO:0007669"/>
    <property type="project" value="TreeGrafter"/>
</dbReference>
<dbReference type="EMBL" id="CAJGYO010000006">
    <property type="protein sequence ID" value="CAD6239077.1"/>
    <property type="molecule type" value="Genomic_DNA"/>
</dbReference>
<sequence length="942" mass="105786">MGVPAFYRWLAEKYPMVVVDVVEEEPVEIEGVKVPVDTSKPNPNGLEFDNLYLDMNGIIHPCFHPEDRPSPTTFGEVFQCMFDYIDRLFVMVRPRKLLYMAIDGVAPRAKMNQQRSRRFRAAKDAADAAAEEERLHEEFEREGRKLPPKQQSQTCDSNVITPGTEFMAVLSVALQYYIHLRLNYDPGWKQIKVILSDANVPGEGEHKIMSYIRSQRNLSGFNPNTRHCLYDLDADLIMLALATHEVHFSILREVVYTPGQQDKCFLCGQVGHLAANCEGKVKRKAGEFDEKGDAIVPKKPYQGAINLLMAVYKKEFPSMGGYLTDSCTPDLSRVEHFIQAVGSYEDKIFQKRACLHQRQAERIKRDKAQAKRGDDLDPHVRDDLIVPVQRFQGSRLASGAVPVPYQQNGSHRDNKERNSRARKVARVSTSGSSISAAIVEPENDLEAQERENKELKSMLKDALREKSDIFNSDNPEEDKVKLGEPGWRERYYEEKFGARTPEQIEKIRRDVVLKYTEGLCWVMHYYYEGVCSWQWFYPYHYAPFASDLSGLGQLNIKFELGTPFKPFDQLMGVFPAASAHALPLQYRRLMTDPNSPIIDFYPTDFEVDIEWEEIFLASCPSKSTFGIAKLPFIDEARLLAEIKKVEHTLTVCGGMNGYITLCSGDPCPPIFRSPVDGLEDIMDNQVICSIYKLPDHHKHIARPPVGVIIPKKTVEAGDLKPPPVLWHEDSGRRPHDNSNRQNPPGAISGRQLGEAAHRLVINSLNAQGRGQHSGTSMPYQTIMNGLHHLNVVPPVSNQGMPPRVGQSAGPPGWYVPRGSVSNGQPPAYASSGSGHYQYERSGPSQYEQGNHGRQQSHTYARDGLHDTRGRVPPAYGYQQSNMYPPGPGLYGQPLSAYPGVHGGGYQPPPYGGGQQWQQQSYSSYAGQGPYGGRPPPTRADSR</sequence>
<dbReference type="Pfam" id="PF03159">
    <property type="entry name" value="XRN_N"/>
    <property type="match status" value="1"/>
</dbReference>
<feature type="compositionally biased region" description="Low complexity" evidence="9">
    <location>
        <begin position="890"/>
        <end position="899"/>
    </location>
</feature>
<accession>A0A811P973</accession>
<reference evidence="11" key="1">
    <citation type="submission" date="2020-10" db="EMBL/GenBank/DDBJ databases">
        <authorList>
            <person name="Han B."/>
            <person name="Lu T."/>
            <person name="Zhao Q."/>
            <person name="Huang X."/>
            <person name="Zhao Y."/>
        </authorList>
    </citation>
    <scope>NUCLEOTIDE SEQUENCE</scope>
</reference>
<keyword evidence="4 6" id="KW-0378">Hydrolase</keyword>
<dbReference type="Gene3D" id="3.40.50.12390">
    <property type="match status" value="2"/>
</dbReference>
<dbReference type="GO" id="GO:0003723">
    <property type="term" value="F:RNA binding"/>
    <property type="evidence" value="ECO:0007669"/>
    <property type="project" value="TreeGrafter"/>
</dbReference>
<proteinExistence type="inferred from homology"/>
<dbReference type="GO" id="GO:0008270">
    <property type="term" value="F:zinc ion binding"/>
    <property type="evidence" value="ECO:0007669"/>
    <property type="project" value="UniProtKB-KW"/>
</dbReference>
<dbReference type="OrthoDB" id="372487at2759"/>
<dbReference type="GO" id="GO:0005634">
    <property type="term" value="C:nucleus"/>
    <property type="evidence" value="ECO:0007669"/>
    <property type="project" value="InterPro"/>
</dbReference>
<feature type="compositionally biased region" description="Polar residues" evidence="9">
    <location>
        <begin position="819"/>
        <end position="834"/>
    </location>
</feature>
<feature type="compositionally biased region" description="Low complexity" evidence="9">
    <location>
        <begin position="915"/>
        <end position="927"/>
    </location>
</feature>
<dbReference type="PROSITE" id="PS50158">
    <property type="entry name" value="ZF_CCHC"/>
    <property type="match status" value="1"/>
</dbReference>
<keyword evidence="7" id="KW-0863">Zinc-finger</keyword>
<keyword evidence="2 6" id="KW-0507">mRNA processing</keyword>
<feature type="compositionally biased region" description="Polar residues" evidence="9">
    <location>
        <begin position="842"/>
        <end position="858"/>
    </location>
</feature>